<organism evidence="1 2">
    <name type="scientific">Lithospermum erythrorhizon</name>
    <name type="common">Purple gromwell</name>
    <name type="synonym">Lithospermum officinale var. erythrorhizon</name>
    <dbReference type="NCBI Taxonomy" id="34254"/>
    <lineage>
        <taxon>Eukaryota</taxon>
        <taxon>Viridiplantae</taxon>
        <taxon>Streptophyta</taxon>
        <taxon>Embryophyta</taxon>
        <taxon>Tracheophyta</taxon>
        <taxon>Spermatophyta</taxon>
        <taxon>Magnoliopsida</taxon>
        <taxon>eudicotyledons</taxon>
        <taxon>Gunneridae</taxon>
        <taxon>Pentapetalae</taxon>
        <taxon>asterids</taxon>
        <taxon>lamiids</taxon>
        <taxon>Boraginales</taxon>
        <taxon>Boraginaceae</taxon>
        <taxon>Boraginoideae</taxon>
        <taxon>Lithospermeae</taxon>
        <taxon>Lithospermum</taxon>
    </lineage>
</organism>
<evidence type="ECO:0000313" key="2">
    <source>
        <dbReference type="Proteomes" id="UP001454036"/>
    </source>
</evidence>
<accession>A0AAV3NSF9</accession>
<keyword evidence="2" id="KW-1185">Reference proteome</keyword>
<protein>
    <submittedName>
        <fullName evidence="1">Uncharacterized protein</fullName>
    </submittedName>
</protein>
<dbReference type="EMBL" id="BAABME010030650">
    <property type="protein sequence ID" value="GAA0142312.1"/>
    <property type="molecule type" value="Genomic_DNA"/>
</dbReference>
<name>A0AAV3NSF9_LITER</name>
<gene>
    <name evidence="1" type="ORF">LIER_42710</name>
</gene>
<reference evidence="1 2" key="1">
    <citation type="submission" date="2024-01" db="EMBL/GenBank/DDBJ databases">
        <title>The complete chloroplast genome sequence of Lithospermum erythrorhizon: insights into the phylogenetic relationship among Boraginaceae species and the maternal lineages of purple gromwells.</title>
        <authorList>
            <person name="Okada T."/>
            <person name="Watanabe K."/>
        </authorList>
    </citation>
    <scope>NUCLEOTIDE SEQUENCE [LARGE SCALE GENOMIC DNA]</scope>
</reference>
<proteinExistence type="predicted"/>
<evidence type="ECO:0000313" key="1">
    <source>
        <dbReference type="EMBL" id="GAA0142312.1"/>
    </source>
</evidence>
<sequence>MMGLKRFHENKMYLMPYSKAPSEEMQLMVPLPSNRSLLASYKRNATEDKFHLLRFLASLYRITPKTVNEYPSIPVIETGFLNINIETTTATAPLAFPRTWKKQHALGRYT</sequence>
<comment type="caution">
    <text evidence="1">The sequence shown here is derived from an EMBL/GenBank/DDBJ whole genome shotgun (WGS) entry which is preliminary data.</text>
</comment>
<dbReference type="Proteomes" id="UP001454036">
    <property type="component" value="Unassembled WGS sequence"/>
</dbReference>
<dbReference type="AlphaFoldDB" id="A0AAV3NSF9"/>